<gene>
    <name evidence="1" type="ORF">PSACC_01750</name>
</gene>
<evidence type="ECO:0000313" key="1">
    <source>
        <dbReference type="EMBL" id="PJF18417.1"/>
    </source>
</evidence>
<protein>
    <submittedName>
        <fullName evidence="1">Uncharacterized protein</fullName>
    </submittedName>
</protein>
<dbReference type="AlphaFoldDB" id="A0A2H9TKZ5"/>
<dbReference type="EMBL" id="MTSL01000125">
    <property type="protein sequence ID" value="PJF18417.1"/>
    <property type="molecule type" value="Genomic_DNA"/>
</dbReference>
<name>A0A2H9TKZ5_9FUNG</name>
<reference evidence="1 2" key="1">
    <citation type="submission" date="2016-10" db="EMBL/GenBank/DDBJ databases">
        <title>The genome of Paramicrosporidium saccamoebae is the missing link in understanding Cryptomycota and Microsporidia evolution.</title>
        <authorList>
            <person name="Quandt C.A."/>
            <person name="Beaudet D."/>
            <person name="Corsaro D."/>
            <person name="Michel R."/>
            <person name="Corradi N."/>
            <person name="James T."/>
        </authorList>
    </citation>
    <scope>NUCLEOTIDE SEQUENCE [LARGE SCALE GENOMIC DNA]</scope>
    <source>
        <strain evidence="1 2">KSL3</strain>
    </source>
</reference>
<comment type="caution">
    <text evidence="1">The sequence shown here is derived from an EMBL/GenBank/DDBJ whole genome shotgun (WGS) entry which is preliminary data.</text>
</comment>
<evidence type="ECO:0000313" key="2">
    <source>
        <dbReference type="Proteomes" id="UP000240830"/>
    </source>
</evidence>
<accession>A0A2H9TKZ5</accession>
<proteinExistence type="predicted"/>
<dbReference type="Proteomes" id="UP000240830">
    <property type="component" value="Unassembled WGS sequence"/>
</dbReference>
<keyword evidence="2" id="KW-1185">Reference proteome</keyword>
<sequence>MGEHPNHFRRPMGFARPPPLGVALIEGLANFTSDVLLMALACVPAVGASRESDISPSSAIAVNRKYYL</sequence>
<organism evidence="1 2">
    <name type="scientific">Paramicrosporidium saccamoebae</name>
    <dbReference type="NCBI Taxonomy" id="1246581"/>
    <lineage>
        <taxon>Eukaryota</taxon>
        <taxon>Fungi</taxon>
        <taxon>Fungi incertae sedis</taxon>
        <taxon>Cryptomycota</taxon>
        <taxon>Cryptomycota incertae sedis</taxon>
        <taxon>Paramicrosporidium</taxon>
    </lineage>
</organism>